<keyword evidence="3" id="KW-1185">Reference proteome</keyword>
<comment type="caution">
    <text evidence="2">The sequence shown here is derived from an EMBL/GenBank/DDBJ whole genome shotgun (WGS) entry which is preliminary data.</text>
</comment>
<organism evidence="2 3">
    <name type="scientific">Funneliformis caledonium</name>
    <dbReference type="NCBI Taxonomy" id="1117310"/>
    <lineage>
        <taxon>Eukaryota</taxon>
        <taxon>Fungi</taxon>
        <taxon>Fungi incertae sedis</taxon>
        <taxon>Mucoromycota</taxon>
        <taxon>Glomeromycotina</taxon>
        <taxon>Glomeromycetes</taxon>
        <taxon>Glomerales</taxon>
        <taxon>Glomeraceae</taxon>
        <taxon>Funneliformis</taxon>
    </lineage>
</organism>
<dbReference type="OrthoDB" id="2303332at2759"/>
<feature type="region of interest" description="Disordered" evidence="1">
    <location>
        <begin position="229"/>
        <end position="278"/>
    </location>
</feature>
<protein>
    <submittedName>
        <fullName evidence="2">15502_t:CDS:1</fullName>
    </submittedName>
</protein>
<evidence type="ECO:0000313" key="2">
    <source>
        <dbReference type="EMBL" id="CAG8710299.1"/>
    </source>
</evidence>
<feature type="compositionally biased region" description="Basic and acidic residues" evidence="1">
    <location>
        <begin position="257"/>
        <end position="268"/>
    </location>
</feature>
<feature type="non-terminal residue" evidence="2">
    <location>
        <position position="1"/>
    </location>
</feature>
<dbReference type="EMBL" id="CAJVPQ010008828">
    <property type="protein sequence ID" value="CAG8710299.1"/>
    <property type="molecule type" value="Genomic_DNA"/>
</dbReference>
<accession>A0A9N9HX16</accession>
<name>A0A9N9HX16_9GLOM</name>
<reference evidence="2" key="1">
    <citation type="submission" date="2021-06" db="EMBL/GenBank/DDBJ databases">
        <authorList>
            <person name="Kallberg Y."/>
            <person name="Tangrot J."/>
            <person name="Rosling A."/>
        </authorList>
    </citation>
    <scope>NUCLEOTIDE SEQUENCE</scope>
    <source>
        <strain evidence="2">UK204</strain>
    </source>
</reference>
<sequence>KSTCEETLGLLKRSSLAQQTSGETPGLKSTCGEAPGLVKGLAEFTSTTDKWGDSGPCGLCRKPGCSIKIWRILLVEFVLCNIYPSLRPFLITSLFVGVTRSNYLRIRAVNSKVSFMEKSRFSEFIKDIEYDYLNISPEKAWDDLENTYTCYLDTLEQTISDERESIEDLRQIWTSTKKRIRNNFFNNYLQMSEKLAEQKVQTISHSAACNTITANVEKVEKNVISRIKSDMNDAGGSSPNPLVISEDETEAFTSANSDKDLKRKREDNESNEELASLFDESNEDALLENINEKALENEKQLPSSNDRSSKDPPYMCENIIGSFGKYQNCIHKTRRVITPAYWGVLDLTGESLYDCKQFTAENILQLSQDFADKIKWKTKPAEKNIIDYFDNECTKKVYGIEKLDVNIQFMKSDMHTFQSMMTEEELKMCSIFPLFRGVFTSDRIKNVWGEVQALPTNDARNEKGSPFKRARVGRRVDMKSTLVKTANKFEVIYGEVAGGLGPLGIPTACRKKRYLDKLKLMIVMRDGINRLLRECKHVPNDKRTSVIIYGWLQVGLELNFYAMDWCEAGIYRFGMIDRCRLPSDDSDCGILEDAYCILKLLEERSLETEKVVKKFFLENTQRKRRHLAPESEAKLTETRTPKK</sequence>
<evidence type="ECO:0000313" key="3">
    <source>
        <dbReference type="Proteomes" id="UP000789570"/>
    </source>
</evidence>
<evidence type="ECO:0000256" key="1">
    <source>
        <dbReference type="SAM" id="MobiDB-lite"/>
    </source>
</evidence>
<proteinExistence type="predicted"/>
<dbReference type="AlphaFoldDB" id="A0A9N9HX16"/>
<dbReference type="Proteomes" id="UP000789570">
    <property type="component" value="Unassembled WGS sequence"/>
</dbReference>
<gene>
    <name evidence="2" type="ORF">FCALED_LOCUS13881</name>
</gene>